<sequence length="179" mass="20212">MDSNEPCLSLGLCYCPIASMELLIWNRHRQIPLHFKVSLMIFWDPLKVLSHSNTTYMLNNTGRGFFKFCTSWMMLDLRLILTNEVLGFRFYAEGSHPITDKTAAITNTPSLGTKKELHLLLVLTHYNPGLHMVVTANASLVGIGTVLAHVIPRAHYGKIIEMLTAYASLILYATERAYL</sequence>
<organism evidence="1 2">
    <name type="scientific">Dryococelus australis</name>
    <dbReference type="NCBI Taxonomy" id="614101"/>
    <lineage>
        <taxon>Eukaryota</taxon>
        <taxon>Metazoa</taxon>
        <taxon>Ecdysozoa</taxon>
        <taxon>Arthropoda</taxon>
        <taxon>Hexapoda</taxon>
        <taxon>Insecta</taxon>
        <taxon>Pterygota</taxon>
        <taxon>Neoptera</taxon>
        <taxon>Polyneoptera</taxon>
        <taxon>Phasmatodea</taxon>
        <taxon>Verophasmatodea</taxon>
        <taxon>Anareolatae</taxon>
        <taxon>Phasmatidae</taxon>
        <taxon>Eurycanthinae</taxon>
        <taxon>Dryococelus</taxon>
    </lineage>
</organism>
<gene>
    <name evidence="1" type="ORF">PR048_023514</name>
</gene>
<dbReference type="Proteomes" id="UP001159363">
    <property type="component" value="Chromosome 8"/>
</dbReference>
<evidence type="ECO:0000313" key="2">
    <source>
        <dbReference type="Proteomes" id="UP001159363"/>
    </source>
</evidence>
<reference evidence="1 2" key="1">
    <citation type="submission" date="2023-02" db="EMBL/GenBank/DDBJ databases">
        <title>LHISI_Scaffold_Assembly.</title>
        <authorList>
            <person name="Stuart O.P."/>
            <person name="Cleave R."/>
            <person name="Magrath M.J.L."/>
            <person name="Mikheyev A.S."/>
        </authorList>
    </citation>
    <scope>NUCLEOTIDE SEQUENCE [LARGE SCALE GENOMIC DNA]</scope>
    <source>
        <strain evidence="1">Daus_M_001</strain>
        <tissue evidence="1">Leg muscle</tissue>
    </source>
</reference>
<accession>A0ABQ9GUD8</accession>
<proteinExistence type="predicted"/>
<evidence type="ECO:0000313" key="1">
    <source>
        <dbReference type="EMBL" id="KAJ8875618.1"/>
    </source>
</evidence>
<keyword evidence="2" id="KW-1185">Reference proteome</keyword>
<comment type="caution">
    <text evidence="1">The sequence shown here is derived from an EMBL/GenBank/DDBJ whole genome shotgun (WGS) entry which is preliminary data.</text>
</comment>
<name>A0ABQ9GUD8_9NEOP</name>
<dbReference type="EMBL" id="JARBHB010000009">
    <property type="protein sequence ID" value="KAJ8875618.1"/>
    <property type="molecule type" value="Genomic_DNA"/>
</dbReference>
<protein>
    <submittedName>
        <fullName evidence="1">Uncharacterized protein</fullName>
    </submittedName>
</protein>